<evidence type="ECO:0000256" key="4">
    <source>
        <dbReference type="ARBA" id="ARBA00012705"/>
    </source>
</evidence>
<dbReference type="InterPro" id="IPR002155">
    <property type="entry name" value="Thiolase"/>
</dbReference>
<dbReference type="InterPro" id="IPR020613">
    <property type="entry name" value="Thiolase_CS"/>
</dbReference>
<dbReference type="Gene3D" id="3.40.47.10">
    <property type="match status" value="1"/>
</dbReference>
<dbReference type="AlphaFoldDB" id="A0AAD8YAY9"/>
<comment type="caution">
    <text evidence="15">The sequence shown here is derived from an EMBL/GenBank/DDBJ whole genome shotgun (WGS) entry which is preliminary data.</text>
</comment>
<evidence type="ECO:0000256" key="2">
    <source>
        <dbReference type="ARBA" id="ARBA00010982"/>
    </source>
</evidence>
<dbReference type="InterPro" id="IPR020616">
    <property type="entry name" value="Thiolase_N"/>
</dbReference>
<keyword evidence="6" id="KW-0479">Metal-binding</keyword>
<dbReference type="PROSITE" id="PS00737">
    <property type="entry name" value="THIOLASE_2"/>
    <property type="match status" value="1"/>
</dbReference>
<feature type="active site" description="Proton acceptor" evidence="11">
    <location>
        <position position="390"/>
    </location>
</feature>
<gene>
    <name evidence="15" type="ORF">QTG54_005742</name>
</gene>
<dbReference type="Pfam" id="PF02803">
    <property type="entry name" value="Thiolase_C"/>
    <property type="match status" value="1"/>
</dbReference>
<evidence type="ECO:0000256" key="11">
    <source>
        <dbReference type="PIRSR" id="PIRSR000429-1"/>
    </source>
</evidence>
<accession>A0AAD8YAY9</accession>
<evidence type="ECO:0000256" key="3">
    <source>
        <dbReference type="ARBA" id="ARBA00011881"/>
    </source>
</evidence>
<evidence type="ECO:0000313" key="15">
    <source>
        <dbReference type="EMBL" id="KAK1743121.1"/>
    </source>
</evidence>
<keyword evidence="5 12" id="KW-0808">Transferase</keyword>
<evidence type="ECO:0000256" key="9">
    <source>
        <dbReference type="ARBA" id="ARBA00023128"/>
    </source>
</evidence>
<dbReference type="InterPro" id="IPR020615">
    <property type="entry name" value="Thiolase_acyl_enz_int_AS"/>
</dbReference>
<dbReference type="PANTHER" id="PTHR18919:SF156">
    <property type="entry name" value="ACETYL-COA ACETYLTRANSFERASE, MITOCHONDRIAL"/>
    <property type="match status" value="1"/>
</dbReference>
<dbReference type="PROSITE" id="PS00098">
    <property type="entry name" value="THIOLASE_1"/>
    <property type="match status" value="1"/>
</dbReference>
<feature type="active site" description="Acyl-thioester intermediate" evidence="11">
    <location>
        <position position="91"/>
    </location>
</feature>
<dbReference type="InterPro" id="IPR020610">
    <property type="entry name" value="Thiolase_AS"/>
</dbReference>
<dbReference type="Pfam" id="PF00108">
    <property type="entry name" value="Thiolase_N"/>
    <property type="match status" value="1"/>
</dbReference>
<dbReference type="CDD" id="cd00751">
    <property type="entry name" value="thiolase"/>
    <property type="match status" value="1"/>
</dbReference>
<protein>
    <recommendedName>
        <fullName evidence="4">acetyl-CoA C-acetyltransferase</fullName>
        <ecNumber evidence="4">2.3.1.9</ecNumber>
    </recommendedName>
</protein>
<dbReference type="GO" id="GO:0003985">
    <property type="term" value="F:acetyl-CoA C-acetyltransferase activity"/>
    <property type="evidence" value="ECO:0007669"/>
    <property type="project" value="UniProtKB-EC"/>
</dbReference>
<dbReference type="SUPFAM" id="SSF53901">
    <property type="entry name" value="Thiolase-like"/>
    <property type="match status" value="2"/>
</dbReference>
<dbReference type="PIRSF" id="PIRSF000429">
    <property type="entry name" value="Ac-CoA_Ac_transf"/>
    <property type="match status" value="1"/>
</dbReference>
<comment type="subunit">
    <text evidence="3">Homotetramer.</text>
</comment>
<evidence type="ECO:0000256" key="6">
    <source>
        <dbReference type="ARBA" id="ARBA00022723"/>
    </source>
</evidence>
<evidence type="ECO:0000259" key="13">
    <source>
        <dbReference type="Pfam" id="PF00108"/>
    </source>
</evidence>
<keyword evidence="10 12" id="KW-0012">Acyltransferase</keyword>
<dbReference type="GO" id="GO:0005739">
    <property type="term" value="C:mitochondrion"/>
    <property type="evidence" value="ECO:0007669"/>
    <property type="project" value="UniProtKB-SubCell"/>
</dbReference>
<feature type="active site" description="Proton acceptor" evidence="11">
    <location>
        <position position="360"/>
    </location>
</feature>
<keyword evidence="9" id="KW-0496">Mitochondrion</keyword>
<dbReference type="InterPro" id="IPR020617">
    <property type="entry name" value="Thiolase_C"/>
</dbReference>
<keyword evidence="8" id="KW-0630">Potassium</keyword>
<feature type="domain" description="Thiolase N-terminal" evidence="13">
    <location>
        <begin position="7"/>
        <end position="273"/>
    </location>
</feature>
<feature type="domain" description="Thiolase C-terminal" evidence="14">
    <location>
        <begin position="281"/>
        <end position="403"/>
    </location>
</feature>
<comment type="similarity">
    <text evidence="2 12">Belongs to the thiolase-like superfamily. Thiolase family.</text>
</comment>
<evidence type="ECO:0000313" key="16">
    <source>
        <dbReference type="Proteomes" id="UP001224775"/>
    </source>
</evidence>
<dbReference type="EC" id="2.3.1.9" evidence="4"/>
<dbReference type="PROSITE" id="PS00099">
    <property type="entry name" value="THIOLASE_3"/>
    <property type="match status" value="1"/>
</dbReference>
<dbReference type="GO" id="GO:0046872">
    <property type="term" value="F:metal ion binding"/>
    <property type="evidence" value="ECO:0007669"/>
    <property type="project" value="UniProtKB-KW"/>
</dbReference>
<evidence type="ECO:0000256" key="5">
    <source>
        <dbReference type="ARBA" id="ARBA00022679"/>
    </source>
</evidence>
<dbReference type="PANTHER" id="PTHR18919">
    <property type="entry name" value="ACETYL-COA C-ACYLTRANSFERASE"/>
    <property type="match status" value="1"/>
</dbReference>
<dbReference type="GO" id="GO:0006635">
    <property type="term" value="P:fatty acid beta-oxidation"/>
    <property type="evidence" value="ECO:0007669"/>
    <property type="project" value="TreeGrafter"/>
</dbReference>
<name>A0AAD8YAY9_9STRA</name>
<dbReference type="FunFam" id="3.40.47.10:FF:000007">
    <property type="entry name" value="acetyl-CoA acetyltransferase, mitochondrial"/>
    <property type="match status" value="1"/>
</dbReference>
<sequence>MNKSHAVIVSFARTPISKFQGGLSHLTAPQLGAAAIQGAIARLSPDTKPKIVEAYLGNVLSAGIGQAPCRQAVLGAGLPESTICTTINKVCASGMKSIMLAAQTIEANVHNTSDPIAILAGGMESMSNTPHYLPTSRTGTSLGHAKLVDGIIHDGLWDPYGDVHMGNCAEKCAAEYNISREDQDRYAIESYNRARDAIESGAFEDEIIPVEGPKKRGKSNDPPNMISVDEEPTSVKLEKLPKLRTAFQKDGTVTAGNASSINDGASAFIIMGEEQAISMGLTPLARIRSYADAEGAPDQFTTAPASAVPIAVERAGMSLQDIEYHEINEAFSVVAIANSMILNLDMNKVNVLGGAVSLGHPIGMSGARIVGTLYQVLKRSDATVGAASICNGGGGASAIVLERLN</sequence>
<dbReference type="InterPro" id="IPR016039">
    <property type="entry name" value="Thiolase-like"/>
</dbReference>
<evidence type="ECO:0000259" key="14">
    <source>
        <dbReference type="Pfam" id="PF02803"/>
    </source>
</evidence>
<keyword evidence="16" id="KW-1185">Reference proteome</keyword>
<reference evidence="15" key="1">
    <citation type="submission" date="2023-06" db="EMBL/GenBank/DDBJ databases">
        <title>Survivors Of The Sea: Transcriptome response of Skeletonema marinoi to long-term dormancy.</title>
        <authorList>
            <person name="Pinder M.I.M."/>
            <person name="Kourtchenko O."/>
            <person name="Robertson E.K."/>
            <person name="Larsson T."/>
            <person name="Maumus F."/>
            <person name="Osuna-Cruz C.M."/>
            <person name="Vancaester E."/>
            <person name="Stenow R."/>
            <person name="Vandepoele K."/>
            <person name="Ploug H."/>
            <person name="Bruchert V."/>
            <person name="Godhe A."/>
            <person name="Topel M."/>
        </authorList>
    </citation>
    <scope>NUCLEOTIDE SEQUENCE</scope>
    <source>
        <strain evidence="15">R05AC</strain>
    </source>
</reference>
<dbReference type="EMBL" id="JATAAI010000009">
    <property type="protein sequence ID" value="KAK1743121.1"/>
    <property type="molecule type" value="Genomic_DNA"/>
</dbReference>
<evidence type="ECO:0000256" key="7">
    <source>
        <dbReference type="ARBA" id="ARBA00022946"/>
    </source>
</evidence>
<dbReference type="Proteomes" id="UP001224775">
    <property type="component" value="Unassembled WGS sequence"/>
</dbReference>
<organism evidence="15 16">
    <name type="scientific">Skeletonema marinoi</name>
    <dbReference type="NCBI Taxonomy" id="267567"/>
    <lineage>
        <taxon>Eukaryota</taxon>
        <taxon>Sar</taxon>
        <taxon>Stramenopiles</taxon>
        <taxon>Ochrophyta</taxon>
        <taxon>Bacillariophyta</taxon>
        <taxon>Coscinodiscophyceae</taxon>
        <taxon>Thalassiosirophycidae</taxon>
        <taxon>Thalassiosirales</taxon>
        <taxon>Skeletonemataceae</taxon>
        <taxon>Skeletonema</taxon>
        <taxon>Skeletonema marinoi-dohrnii complex</taxon>
    </lineage>
</organism>
<evidence type="ECO:0000256" key="8">
    <source>
        <dbReference type="ARBA" id="ARBA00022958"/>
    </source>
</evidence>
<evidence type="ECO:0000256" key="12">
    <source>
        <dbReference type="RuleBase" id="RU003557"/>
    </source>
</evidence>
<evidence type="ECO:0000256" key="1">
    <source>
        <dbReference type="ARBA" id="ARBA00004173"/>
    </source>
</evidence>
<proteinExistence type="inferred from homology"/>
<keyword evidence="7" id="KW-0809">Transit peptide</keyword>
<dbReference type="NCBIfam" id="TIGR01930">
    <property type="entry name" value="AcCoA-C-Actrans"/>
    <property type="match status" value="1"/>
</dbReference>
<evidence type="ECO:0000256" key="10">
    <source>
        <dbReference type="ARBA" id="ARBA00023315"/>
    </source>
</evidence>
<comment type="subcellular location">
    <subcellularLocation>
        <location evidence="1">Mitochondrion</location>
    </subcellularLocation>
</comment>